<keyword evidence="5" id="KW-1185">Reference proteome</keyword>
<dbReference type="GO" id="GO:0016747">
    <property type="term" value="F:acyltransferase activity, transferring groups other than amino-acyl groups"/>
    <property type="evidence" value="ECO:0007669"/>
    <property type="project" value="InterPro"/>
</dbReference>
<dbReference type="InterPro" id="IPR016181">
    <property type="entry name" value="Acyl_CoA_acyltransferase"/>
</dbReference>
<dbReference type="CDD" id="cd04301">
    <property type="entry name" value="NAT_SF"/>
    <property type="match status" value="1"/>
</dbReference>
<evidence type="ECO:0000259" key="3">
    <source>
        <dbReference type="PROSITE" id="PS51186"/>
    </source>
</evidence>
<sequence length="170" mass="19715">MKLIKATLNDIKSLQEICIEAYSKSFKDHWIKNGFDLYIDNQFNETKLTEDITNPNTDYYFISFESNNVGFLKIKYSINNTLNNDSELVKIYILPEYKGKGIGKLALNQIINKLCSIGKKTLILDVIDTNTNSIFFYEKMGFKKTGVTTLEEPFFRDELRGMFVMKLELS</sequence>
<evidence type="ECO:0000313" key="4">
    <source>
        <dbReference type="EMBL" id="PWH82460.1"/>
    </source>
</evidence>
<evidence type="ECO:0000256" key="2">
    <source>
        <dbReference type="ARBA" id="ARBA00023315"/>
    </source>
</evidence>
<accession>A0A2U2X3X1</accession>
<reference evidence="4 5" key="2">
    <citation type="submission" date="2018-05" db="EMBL/GenBank/DDBJ databases">
        <title>Algibacter marinivivus sp. nov., isolated from sample around a algae.</title>
        <authorList>
            <person name="Zhong X."/>
        </authorList>
    </citation>
    <scope>NUCLEOTIDE SEQUENCE [LARGE SCALE GENOMIC DNA]</scope>
    <source>
        <strain evidence="4 5">ZY111</strain>
    </source>
</reference>
<keyword evidence="1" id="KW-0808">Transferase</keyword>
<name>A0A2U2X3X1_9FLAO</name>
<dbReference type="PROSITE" id="PS51186">
    <property type="entry name" value="GNAT"/>
    <property type="match status" value="1"/>
</dbReference>
<dbReference type="PANTHER" id="PTHR43420">
    <property type="entry name" value="ACETYLTRANSFERASE"/>
    <property type="match status" value="1"/>
</dbReference>
<evidence type="ECO:0000313" key="5">
    <source>
        <dbReference type="Proteomes" id="UP000245375"/>
    </source>
</evidence>
<dbReference type="AlphaFoldDB" id="A0A2U2X3X1"/>
<dbReference type="InterPro" id="IPR050680">
    <property type="entry name" value="YpeA/RimI_acetyltransf"/>
</dbReference>
<evidence type="ECO:0000256" key="1">
    <source>
        <dbReference type="ARBA" id="ARBA00022679"/>
    </source>
</evidence>
<dbReference type="OrthoDB" id="7205533at2"/>
<dbReference type="InterPro" id="IPR000182">
    <property type="entry name" value="GNAT_dom"/>
</dbReference>
<dbReference type="SUPFAM" id="SSF55729">
    <property type="entry name" value="Acyl-CoA N-acyltransferases (Nat)"/>
    <property type="match status" value="1"/>
</dbReference>
<organism evidence="4 5">
    <name type="scientific">Algibacter marinivivus</name>
    <dbReference type="NCBI Taxonomy" id="2100723"/>
    <lineage>
        <taxon>Bacteria</taxon>
        <taxon>Pseudomonadati</taxon>
        <taxon>Bacteroidota</taxon>
        <taxon>Flavobacteriia</taxon>
        <taxon>Flavobacteriales</taxon>
        <taxon>Flavobacteriaceae</taxon>
        <taxon>Algibacter</taxon>
    </lineage>
</organism>
<proteinExistence type="predicted"/>
<feature type="domain" description="N-acetyltransferase" evidence="3">
    <location>
        <begin position="1"/>
        <end position="170"/>
    </location>
</feature>
<dbReference type="RefSeq" id="WP_109352827.1">
    <property type="nucleotide sequence ID" value="NZ_QFRI01000002.1"/>
</dbReference>
<reference evidence="5" key="1">
    <citation type="submission" date="2018-05" db="EMBL/GenBank/DDBJ databases">
        <title>Algibacter marinivivus sp. nov., isolated from sample around a algae.</title>
        <authorList>
            <person name="Lu D."/>
        </authorList>
    </citation>
    <scope>NUCLEOTIDE SEQUENCE [LARGE SCALE GENOMIC DNA]</scope>
    <source>
        <strain evidence="5">ZY111</strain>
    </source>
</reference>
<comment type="caution">
    <text evidence="4">The sequence shown here is derived from an EMBL/GenBank/DDBJ whole genome shotgun (WGS) entry which is preliminary data.</text>
</comment>
<dbReference type="Gene3D" id="3.40.630.30">
    <property type="match status" value="1"/>
</dbReference>
<protein>
    <recommendedName>
        <fullName evidence="3">N-acetyltransferase domain-containing protein</fullName>
    </recommendedName>
</protein>
<dbReference type="Pfam" id="PF00583">
    <property type="entry name" value="Acetyltransf_1"/>
    <property type="match status" value="1"/>
</dbReference>
<keyword evidence="2" id="KW-0012">Acyltransferase</keyword>
<gene>
    <name evidence="4" type="ORF">DIS18_09400</name>
</gene>
<dbReference type="Proteomes" id="UP000245375">
    <property type="component" value="Unassembled WGS sequence"/>
</dbReference>
<dbReference type="EMBL" id="QFRI01000002">
    <property type="protein sequence ID" value="PWH82460.1"/>
    <property type="molecule type" value="Genomic_DNA"/>
</dbReference>